<dbReference type="InterPro" id="IPR021408">
    <property type="entry name" value="DUF3046"/>
</dbReference>
<dbReference type="AlphaFoldDB" id="A0A660C977"/>
<proteinExistence type="predicted"/>
<organism evidence="1 2">
    <name type="scientific">Prauserella rugosa</name>
    <dbReference type="NCBI Taxonomy" id="43354"/>
    <lineage>
        <taxon>Bacteria</taxon>
        <taxon>Bacillati</taxon>
        <taxon>Actinomycetota</taxon>
        <taxon>Actinomycetes</taxon>
        <taxon>Pseudonocardiales</taxon>
        <taxon>Pseudonocardiaceae</taxon>
        <taxon>Prauserella</taxon>
    </lineage>
</organism>
<keyword evidence="2" id="KW-1185">Reference proteome</keyword>
<dbReference type="Pfam" id="PF11248">
    <property type="entry name" value="DUF3046"/>
    <property type="match status" value="1"/>
</dbReference>
<accession>A0A660C977</accession>
<comment type="caution">
    <text evidence="1">The sequence shown here is derived from an EMBL/GenBank/DDBJ whole genome shotgun (WGS) entry which is preliminary data.</text>
</comment>
<protein>
    <recommendedName>
        <fullName evidence="3">DUF3046 family protein</fullName>
    </recommendedName>
</protein>
<sequence length="130" mass="14515">MTRTRARTPWAAPRHFLRFLRICTSRTTRVAVTAAMEAKVSAVEPRPDSSCMVPTVRGRHAARLGSMRITVFRRLMADEFGATRAEMLAKDHVLSGLGGRTVDEALEAGMSAKDVWRQVCAEFEVPAERR</sequence>
<name>A0A660C977_9PSEU</name>
<evidence type="ECO:0000313" key="2">
    <source>
        <dbReference type="Proteomes" id="UP000317303"/>
    </source>
</evidence>
<dbReference type="EMBL" id="VLJV01000001">
    <property type="protein sequence ID" value="TWH20160.1"/>
    <property type="molecule type" value="Genomic_DNA"/>
</dbReference>
<evidence type="ECO:0000313" key="1">
    <source>
        <dbReference type="EMBL" id="TWH20160.1"/>
    </source>
</evidence>
<reference evidence="1 2" key="1">
    <citation type="submission" date="2019-07" db="EMBL/GenBank/DDBJ databases">
        <title>R&amp;d 2014.</title>
        <authorList>
            <person name="Klenk H.-P."/>
        </authorList>
    </citation>
    <scope>NUCLEOTIDE SEQUENCE [LARGE SCALE GENOMIC DNA]</scope>
    <source>
        <strain evidence="1 2">DSM 43194</strain>
    </source>
</reference>
<gene>
    <name evidence="1" type="ORF">JD82_02002</name>
</gene>
<evidence type="ECO:0008006" key="3">
    <source>
        <dbReference type="Google" id="ProtNLM"/>
    </source>
</evidence>
<dbReference type="Proteomes" id="UP000317303">
    <property type="component" value="Unassembled WGS sequence"/>
</dbReference>